<dbReference type="EMBL" id="CP031598">
    <property type="protein sequence ID" value="QEW24442.1"/>
    <property type="molecule type" value="Genomic_DNA"/>
</dbReference>
<evidence type="ECO:0000313" key="2">
    <source>
        <dbReference type="Proteomes" id="UP000325785"/>
    </source>
</evidence>
<dbReference type="RefSeq" id="WP_143100488.1">
    <property type="nucleotide sequence ID" value="NZ_CP031598.1"/>
</dbReference>
<dbReference type="Gene3D" id="3.40.50.2000">
    <property type="entry name" value="Glycogen Phosphorylase B"/>
    <property type="match status" value="1"/>
</dbReference>
<accession>A0A5P3A5H8</accession>
<dbReference type="SUPFAM" id="SSF53756">
    <property type="entry name" value="UDP-Glycosyltransferase/glycogen phosphorylase"/>
    <property type="match status" value="1"/>
</dbReference>
<dbReference type="Proteomes" id="UP000325785">
    <property type="component" value="Chromosome"/>
</dbReference>
<proteinExistence type="predicted"/>
<evidence type="ECO:0000313" key="1">
    <source>
        <dbReference type="EMBL" id="QEW24442.1"/>
    </source>
</evidence>
<dbReference type="AlphaFoldDB" id="A0A5P3A5H8"/>
<dbReference type="OrthoDB" id="9801609at2"/>
<protein>
    <submittedName>
        <fullName evidence="1">Uncharacterized protein</fullName>
    </submittedName>
</protein>
<reference evidence="1 2" key="1">
    <citation type="submission" date="2018-08" db="EMBL/GenBank/DDBJ databases">
        <title>Genetic Globetrotter - A new plasmid hitch-hiking vast phylogenetic and geographic distances.</title>
        <authorList>
            <person name="Vollmers J."/>
            <person name="Petersen J."/>
        </authorList>
    </citation>
    <scope>NUCLEOTIDE SEQUENCE [LARGE SCALE GENOMIC DNA]</scope>
    <source>
        <strain evidence="1 2">DSM 26383</strain>
    </source>
</reference>
<organism evidence="1 2">
    <name type="scientific">Roseovarius indicus</name>
    <dbReference type="NCBI Taxonomy" id="540747"/>
    <lineage>
        <taxon>Bacteria</taxon>
        <taxon>Pseudomonadati</taxon>
        <taxon>Pseudomonadota</taxon>
        <taxon>Alphaproteobacteria</taxon>
        <taxon>Rhodobacterales</taxon>
        <taxon>Roseobacteraceae</taxon>
        <taxon>Roseovarius</taxon>
    </lineage>
</organism>
<sequence length="354" mass="38981">MSPRYLFTCPDSPKPSGGVAVVYQTAELLAEAGYETGLVHNSPGACHPDYAVTVPNYYTRAIARVMARYSGRLGRLRALVNRLLSGDSAKRGKALDLRPDDVIVMGEWQMPDVMEAFPRHRKIVYVQNPFAHVDAHARALGRGLDPVAQIDHYIGISDANMSVFDLLGLDRVSYFPVAPKLDLFPYRETKKKLVTYMPRKRPQEALVVDNALRARGRLKGYDLVAIDGVPPAKVAELLGDSLIFISFLKQEALGFPAAEAMSAGCITVGFTGFGTEEYFSPDTGVPTPEGDLPALVQATESVIAEYESSPARLDALRKDASAFVRDRYAPERFRKGLLEAWKQIETALESSKRT</sequence>
<name>A0A5P3A5H8_9RHOB</name>
<dbReference type="KEGG" id="rid:RIdsm_00221"/>
<gene>
    <name evidence="1" type="ORF">RIdsm_00221</name>
</gene>